<dbReference type="RefSeq" id="WP_350015721.1">
    <property type="nucleotide sequence ID" value="NZ_CP157948.1"/>
</dbReference>
<name>A0AAU7QKD7_9GAMM</name>
<accession>A0AAU7QKD7</accession>
<proteinExistence type="predicted"/>
<evidence type="ECO:0008006" key="3">
    <source>
        <dbReference type="Google" id="ProtNLM"/>
    </source>
</evidence>
<feature type="transmembrane region" description="Helical" evidence="1">
    <location>
        <begin position="282"/>
        <end position="306"/>
    </location>
</feature>
<sequence length="356" mass="37675">MKPATRFLLLGTGAVLLLAVTAVAGILWQVEHATRGHALDQLRVASTVERELEANRLSELQLRADLLAQDPAFVDYVAQSLIPNPQLGGTVDSASISDLLKDRRRGYDIAVVLDLQGRPVAASGILLKDHASIQRDPLVSAAISQRQAQQGVWVDHGQLYWVSVSPLLRGGALQGLLLAASHVDDAFATAISRIAHVDVALLMQPAPGSALPPSTGLGWTGTALSAQLASVLAVSDSRGEALTLSDDQHAATAWVTPLKASGGRAALVAIGPDQVGGLANPAALPGLAGVVGLALYALLLVLLQWWRTWLPLQRMLAVLELAGHGDQHLTIRIRGSAIVRRLREGINPLLHRARQL</sequence>
<dbReference type="EMBL" id="CP157948">
    <property type="protein sequence ID" value="XBS89058.1"/>
    <property type="molecule type" value="Genomic_DNA"/>
</dbReference>
<evidence type="ECO:0000313" key="2">
    <source>
        <dbReference type="EMBL" id="XBS89058.1"/>
    </source>
</evidence>
<keyword evidence="1" id="KW-0472">Membrane</keyword>
<evidence type="ECO:0000256" key="1">
    <source>
        <dbReference type="SAM" id="Phobius"/>
    </source>
</evidence>
<gene>
    <name evidence="2" type="ORF">ABNK63_11695</name>
</gene>
<reference evidence="2" key="1">
    <citation type="submission" date="2024-06" db="EMBL/GenBank/DDBJ databases">
        <authorList>
            <person name="Sun Y."/>
        </authorList>
    </citation>
    <scope>NUCLEOTIDE SEQUENCE</scope>
    <source>
        <strain evidence="2">IGA1.0</strain>
    </source>
</reference>
<keyword evidence="1" id="KW-0812">Transmembrane</keyword>
<organism evidence="2">
    <name type="scientific">Rhodanobacter sp. IGA1.0</name>
    <dbReference type="NCBI Taxonomy" id="3158582"/>
    <lineage>
        <taxon>Bacteria</taxon>
        <taxon>Pseudomonadati</taxon>
        <taxon>Pseudomonadota</taxon>
        <taxon>Gammaproteobacteria</taxon>
        <taxon>Lysobacterales</taxon>
        <taxon>Rhodanobacteraceae</taxon>
        <taxon>Rhodanobacter</taxon>
    </lineage>
</organism>
<protein>
    <recommendedName>
        <fullName evidence="3">HAMP domain-containing protein</fullName>
    </recommendedName>
</protein>
<keyword evidence="1" id="KW-1133">Transmembrane helix</keyword>
<dbReference type="AlphaFoldDB" id="A0AAU7QKD7"/>